<evidence type="ECO:0000313" key="4">
    <source>
        <dbReference type="EMBL" id="MBB5182623.1"/>
    </source>
</evidence>
<dbReference type="PANTHER" id="PTHR23416">
    <property type="entry name" value="SIALIC ACID SYNTHASE-RELATED"/>
    <property type="match status" value="1"/>
</dbReference>
<dbReference type="InterPro" id="IPR051159">
    <property type="entry name" value="Hexapeptide_acetyltransf"/>
</dbReference>
<dbReference type="Proteomes" id="UP000539953">
    <property type="component" value="Unassembled WGS sequence"/>
</dbReference>
<evidence type="ECO:0000256" key="2">
    <source>
        <dbReference type="ARBA" id="ARBA00022679"/>
    </source>
</evidence>
<comment type="similarity">
    <text evidence="1">Belongs to the transferase hexapeptide repeat family.</text>
</comment>
<dbReference type="EMBL" id="JACHHK010000002">
    <property type="protein sequence ID" value="MBB5182623.1"/>
    <property type="molecule type" value="Genomic_DNA"/>
</dbReference>
<reference evidence="4 5" key="1">
    <citation type="submission" date="2020-08" db="EMBL/GenBank/DDBJ databases">
        <title>Genomic Encyclopedia of Type Strains, Phase IV (KMG-IV): sequencing the most valuable type-strain genomes for metagenomic binning, comparative biology and taxonomic classification.</title>
        <authorList>
            <person name="Goeker M."/>
        </authorList>
    </citation>
    <scope>NUCLEOTIDE SEQUENCE [LARGE SCALE GENOMIC DNA]</scope>
    <source>
        <strain evidence="4 5">DSM 25799</strain>
    </source>
</reference>
<gene>
    <name evidence="4" type="ORF">HNQ47_000642</name>
</gene>
<keyword evidence="5" id="KW-1185">Reference proteome</keyword>
<dbReference type="InterPro" id="IPR011004">
    <property type="entry name" value="Trimer_LpxA-like_sf"/>
</dbReference>
<evidence type="ECO:0000313" key="5">
    <source>
        <dbReference type="Proteomes" id="UP000539953"/>
    </source>
</evidence>
<evidence type="ECO:0000256" key="1">
    <source>
        <dbReference type="ARBA" id="ARBA00007274"/>
    </source>
</evidence>
<dbReference type="PANTHER" id="PTHR23416:SF23">
    <property type="entry name" value="ACETYLTRANSFERASE C18B11.09C-RELATED"/>
    <property type="match status" value="1"/>
</dbReference>
<protein>
    <submittedName>
        <fullName evidence="4">Acetyltransferase-like isoleucine patch superfamily enzyme</fullName>
    </submittedName>
</protein>
<keyword evidence="3" id="KW-0677">Repeat</keyword>
<organism evidence="4 5">
    <name type="scientific">Catenisphaera adipataccumulans</name>
    <dbReference type="NCBI Taxonomy" id="700500"/>
    <lineage>
        <taxon>Bacteria</taxon>
        <taxon>Bacillati</taxon>
        <taxon>Bacillota</taxon>
        <taxon>Erysipelotrichia</taxon>
        <taxon>Erysipelotrichales</taxon>
        <taxon>Erysipelotrichaceae</taxon>
        <taxon>Catenisphaera</taxon>
    </lineage>
</organism>
<dbReference type="PROSITE" id="PS00101">
    <property type="entry name" value="HEXAPEP_TRANSFERASES"/>
    <property type="match status" value="1"/>
</dbReference>
<dbReference type="GO" id="GO:0008374">
    <property type="term" value="F:O-acyltransferase activity"/>
    <property type="evidence" value="ECO:0007669"/>
    <property type="project" value="TreeGrafter"/>
</dbReference>
<dbReference type="Gene3D" id="2.160.10.10">
    <property type="entry name" value="Hexapeptide repeat proteins"/>
    <property type="match status" value="1"/>
</dbReference>
<comment type="caution">
    <text evidence="4">The sequence shown here is derived from an EMBL/GenBank/DDBJ whole genome shotgun (WGS) entry which is preliminary data.</text>
</comment>
<dbReference type="Pfam" id="PF00132">
    <property type="entry name" value="Hexapep"/>
    <property type="match status" value="1"/>
</dbReference>
<dbReference type="InterPro" id="IPR001451">
    <property type="entry name" value="Hexapep"/>
</dbReference>
<dbReference type="RefSeq" id="WP_183327453.1">
    <property type="nucleotide sequence ID" value="NZ_JACHHK010000002.1"/>
</dbReference>
<accession>A0A7W8CW10</accession>
<proteinExistence type="inferred from homology"/>
<dbReference type="InterPro" id="IPR018357">
    <property type="entry name" value="Hexapep_transf_CS"/>
</dbReference>
<dbReference type="AlphaFoldDB" id="A0A7W8CW10"/>
<keyword evidence="2 4" id="KW-0808">Transferase</keyword>
<name>A0A7W8CW10_9FIRM</name>
<sequence>MQEEVFKKLKSGQPVDMLSEEYKPAIAELHRADTALFRLNHAEPRTKEWNNCRNELFQGTISDSVHFMTPIQIDFPMQMTFEGGCFINHHFTAMSIGGITIGDGVQIGPNVTVVTDNHDFKNRAVLRCKPVVIKKNAWIGACVTIMPGVTIGENAVIGGGAVVTKDIPDNAIAAGVPAKIIRKANE</sequence>
<evidence type="ECO:0000256" key="3">
    <source>
        <dbReference type="ARBA" id="ARBA00022737"/>
    </source>
</evidence>
<dbReference type="SUPFAM" id="SSF51161">
    <property type="entry name" value="Trimeric LpxA-like enzymes"/>
    <property type="match status" value="1"/>
</dbReference>